<comment type="catalytic activity">
    <reaction evidence="7">
        <text>L-threonyl-[protein] + ATP = O-phospho-L-threonyl-[protein] + ADP + H(+)</text>
        <dbReference type="Rhea" id="RHEA:46608"/>
        <dbReference type="Rhea" id="RHEA-COMP:11060"/>
        <dbReference type="Rhea" id="RHEA-COMP:11605"/>
        <dbReference type="ChEBI" id="CHEBI:15378"/>
        <dbReference type="ChEBI" id="CHEBI:30013"/>
        <dbReference type="ChEBI" id="CHEBI:30616"/>
        <dbReference type="ChEBI" id="CHEBI:61977"/>
        <dbReference type="ChEBI" id="CHEBI:456216"/>
        <dbReference type="EC" id="2.7.11.1"/>
    </reaction>
</comment>
<evidence type="ECO:0000256" key="6">
    <source>
        <dbReference type="ARBA" id="ARBA00022840"/>
    </source>
</evidence>
<evidence type="ECO:0000256" key="5">
    <source>
        <dbReference type="ARBA" id="ARBA00022777"/>
    </source>
</evidence>
<dbReference type="EC" id="2.7.11.1" evidence="1"/>
<dbReference type="InterPro" id="IPR000719">
    <property type="entry name" value="Prot_kinase_dom"/>
</dbReference>
<dbReference type="GO" id="GO:0005524">
    <property type="term" value="F:ATP binding"/>
    <property type="evidence" value="ECO:0007669"/>
    <property type="project" value="UniProtKB-KW"/>
</dbReference>
<dbReference type="Gene3D" id="1.10.510.10">
    <property type="entry name" value="Transferase(Phosphotransferase) domain 1"/>
    <property type="match status" value="1"/>
</dbReference>
<dbReference type="PROSITE" id="PS50011">
    <property type="entry name" value="PROTEIN_KINASE_DOM"/>
    <property type="match status" value="1"/>
</dbReference>
<dbReference type="SUPFAM" id="SSF56112">
    <property type="entry name" value="Protein kinase-like (PK-like)"/>
    <property type="match status" value="1"/>
</dbReference>
<evidence type="ECO:0000313" key="10">
    <source>
        <dbReference type="EMBL" id="KAK0491222.1"/>
    </source>
</evidence>
<evidence type="ECO:0000256" key="7">
    <source>
        <dbReference type="ARBA" id="ARBA00047899"/>
    </source>
</evidence>
<protein>
    <recommendedName>
        <fullName evidence="1">non-specific serine/threonine protein kinase</fullName>
        <ecNumber evidence="1">2.7.11.1</ecNumber>
    </recommendedName>
</protein>
<reference evidence="10" key="1">
    <citation type="submission" date="2023-06" db="EMBL/GenBank/DDBJ databases">
        <authorList>
            <consortium name="Lawrence Berkeley National Laboratory"/>
            <person name="Ahrendt S."/>
            <person name="Sahu N."/>
            <person name="Indic B."/>
            <person name="Wong-Bajracharya J."/>
            <person name="Merenyi Z."/>
            <person name="Ke H.-M."/>
            <person name="Monk M."/>
            <person name="Kocsube S."/>
            <person name="Drula E."/>
            <person name="Lipzen A."/>
            <person name="Balint B."/>
            <person name="Henrissat B."/>
            <person name="Andreopoulos B."/>
            <person name="Martin F.M."/>
            <person name="Harder C.B."/>
            <person name="Rigling D."/>
            <person name="Ford K.L."/>
            <person name="Foster G.D."/>
            <person name="Pangilinan J."/>
            <person name="Papanicolaou A."/>
            <person name="Barry K."/>
            <person name="LaButti K."/>
            <person name="Viragh M."/>
            <person name="Koriabine M."/>
            <person name="Yan M."/>
            <person name="Riley R."/>
            <person name="Champramary S."/>
            <person name="Plett K.L."/>
            <person name="Tsai I.J."/>
            <person name="Slot J."/>
            <person name="Sipos G."/>
            <person name="Plett J."/>
            <person name="Nagy L.G."/>
            <person name="Grigoriev I.V."/>
        </authorList>
    </citation>
    <scope>NUCLEOTIDE SEQUENCE</scope>
    <source>
        <strain evidence="10">ICMP 16352</strain>
    </source>
</reference>
<keyword evidence="3" id="KW-0808">Transferase</keyword>
<comment type="catalytic activity">
    <reaction evidence="8">
        <text>L-seryl-[protein] + ATP = O-phospho-L-seryl-[protein] + ADP + H(+)</text>
        <dbReference type="Rhea" id="RHEA:17989"/>
        <dbReference type="Rhea" id="RHEA-COMP:9863"/>
        <dbReference type="Rhea" id="RHEA-COMP:11604"/>
        <dbReference type="ChEBI" id="CHEBI:15378"/>
        <dbReference type="ChEBI" id="CHEBI:29999"/>
        <dbReference type="ChEBI" id="CHEBI:30616"/>
        <dbReference type="ChEBI" id="CHEBI:83421"/>
        <dbReference type="ChEBI" id="CHEBI:456216"/>
        <dbReference type="EC" id="2.7.11.1"/>
    </reaction>
</comment>
<keyword evidence="6" id="KW-0067">ATP-binding</keyword>
<sequence length="423" mass="48728">MLVHDIPPTSSSLASTGALRNAPSLSSIYVRVDKYVPDLELERQLKKVVDGFWIDAREFLEQSGYKIHPKYDPTWTPTSELEEKEADVLLPRFTLASAVRVKNNEPVILKQVEINTPEFELAVFFSSPPLSTDPRNHCVPIYDVLQFGKYGIIVMPQLRLFNDAPFDTVGEVLECFRQILEGVQFMHQHHVAHRDCTLRNIMMDPTKMYPQGFHPGRPWMTADYSEFVSPRLTRAQCWPRYYLVDFGLSRRYDPTAGIPDEPVICGEDKTAPEHHDDSRDSCNPFPTDIYYIGNVLRVHFIDATKYGHDRRLGLEFLRPLMQEMVQDDPTRRPTIDEVVKRFHDLTQSLSYLHLRSLVQLSDATSIFYPMNHFGRWMKFTLTLKPPLPKDTPPPLAVLSPDLHDFYTQNRDNGLNVSFSSSIS</sequence>
<dbReference type="SMART" id="SM00220">
    <property type="entry name" value="S_TKc"/>
    <property type="match status" value="1"/>
</dbReference>
<keyword evidence="4" id="KW-0547">Nucleotide-binding</keyword>
<dbReference type="AlphaFoldDB" id="A0AA39PVA8"/>
<comment type="caution">
    <text evidence="10">The sequence shown here is derived from an EMBL/GenBank/DDBJ whole genome shotgun (WGS) entry which is preliminary data.</text>
</comment>
<evidence type="ECO:0000256" key="8">
    <source>
        <dbReference type="ARBA" id="ARBA00048679"/>
    </source>
</evidence>
<gene>
    <name evidence="10" type="ORF">IW261DRAFT_1556372</name>
</gene>
<proteinExistence type="predicted"/>
<dbReference type="EMBL" id="JAUEPR010000001">
    <property type="protein sequence ID" value="KAK0491222.1"/>
    <property type="molecule type" value="Genomic_DNA"/>
</dbReference>
<evidence type="ECO:0000259" key="9">
    <source>
        <dbReference type="PROSITE" id="PS50011"/>
    </source>
</evidence>
<dbReference type="PANTHER" id="PTHR24343">
    <property type="entry name" value="SERINE/THREONINE KINASE"/>
    <property type="match status" value="1"/>
</dbReference>
<accession>A0AA39PVA8</accession>
<evidence type="ECO:0000256" key="1">
    <source>
        <dbReference type="ARBA" id="ARBA00012513"/>
    </source>
</evidence>
<keyword evidence="2" id="KW-0723">Serine/threonine-protein kinase</keyword>
<name>A0AA39PVA8_9AGAR</name>
<feature type="domain" description="Protein kinase" evidence="9">
    <location>
        <begin position="39"/>
        <end position="346"/>
    </location>
</feature>
<keyword evidence="5 10" id="KW-0418">Kinase</keyword>
<keyword evidence="11" id="KW-1185">Reference proteome</keyword>
<evidence type="ECO:0000313" key="11">
    <source>
        <dbReference type="Proteomes" id="UP001175227"/>
    </source>
</evidence>
<dbReference type="InterPro" id="IPR011009">
    <property type="entry name" value="Kinase-like_dom_sf"/>
</dbReference>
<dbReference type="GO" id="GO:0004674">
    <property type="term" value="F:protein serine/threonine kinase activity"/>
    <property type="evidence" value="ECO:0007669"/>
    <property type="project" value="UniProtKB-KW"/>
</dbReference>
<evidence type="ECO:0000256" key="3">
    <source>
        <dbReference type="ARBA" id="ARBA00022679"/>
    </source>
</evidence>
<evidence type="ECO:0000256" key="2">
    <source>
        <dbReference type="ARBA" id="ARBA00022527"/>
    </source>
</evidence>
<dbReference type="Proteomes" id="UP001175227">
    <property type="component" value="Unassembled WGS sequence"/>
</dbReference>
<evidence type="ECO:0000256" key="4">
    <source>
        <dbReference type="ARBA" id="ARBA00022741"/>
    </source>
</evidence>
<organism evidence="10 11">
    <name type="scientific">Armillaria novae-zelandiae</name>
    <dbReference type="NCBI Taxonomy" id="153914"/>
    <lineage>
        <taxon>Eukaryota</taxon>
        <taxon>Fungi</taxon>
        <taxon>Dikarya</taxon>
        <taxon>Basidiomycota</taxon>
        <taxon>Agaricomycotina</taxon>
        <taxon>Agaricomycetes</taxon>
        <taxon>Agaricomycetidae</taxon>
        <taxon>Agaricales</taxon>
        <taxon>Marasmiineae</taxon>
        <taxon>Physalacriaceae</taxon>
        <taxon>Armillaria</taxon>
    </lineage>
</organism>